<sequence length="76" mass="8918">MRPCWWFFSWETVKRFVSLAMTLAVGKVKSIGSRISPIRETFHRQYEQSLQGIYRLPILRFTTLLDSVKPSNLANI</sequence>
<gene>
    <name evidence="1" type="ORF">ALC53_02608</name>
</gene>
<evidence type="ECO:0000313" key="2">
    <source>
        <dbReference type="Proteomes" id="UP000078540"/>
    </source>
</evidence>
<organism evidence="1 2">
    <name type="scientific">Atta colombica</name>
    <dbReference type="NCBI Taxonomy" id="520822"/>
    <lineage>
        <taxon>Eukaryota</taxon>
        <taxon>Metazoa</taxon>
        <taxon>Ecdysozoa</taxon>
        <taxon>Arthropoda</taxon>
        <taxon>Hexapoda</taxon>
        <taxon>Insecta</taxon>
        <taxon>Pterygota</taxon>
        <taxon>Neoptera</taxon>
        <taxon>Endopterygota</taxon>
        <taxon>Hymenoptera</taxon>
        <taxon>Apocrita</taxon>
        <taxon>Aculeata</taxon>
        <taxon>Formicoidea</taxon>
        <taxon>Formicidae</taxon>
        <taxon>Myrmicinae</taxon>
        <taxon>Atta</taxon>
    </lineage>
</organism>
<dbReference type="Proteomes" id="UP000078540">
    <property type="component" value="Unassembled WGS sequence"/>
</dbReference>
<protein>
    <submittedName>
        <fullName evidence="1">Uncharacterized protein</fullName>
    </submittedName>
</protein>
<accession>A0A195BQH3</accession>
<reference evidence="1 2" key="1">
    <citation type="submission" date="2015-09" db="EMBL/GenBank/DDBJ databases">
        <title>Atta colombica WGS genome.</title>
        <authorList>
            <person name="Nygaard S."/>
            <person name="Hu H."/>
            <person name="Boomsma J."/>
            <person name="Zhang G."/>
        </authorList>
    </citation>
    <scope>NUCLEOTIDE SEQUENCE [LARGE SCALE GENOMIC DNA]</scope>
    <source>
        <strain evidence="1">Treedump-2</strain>
        <tissue evidence="1">Whole body</tissue>
    </source>
</reference>
<dbReference type="AlphaFoldDB" id="A0A195BQH3"/>
<evidence type="ECO:0000313" key="1">
    <source>
        <dbReference type="EMBL" id="KYM88843.1"/>
    </source>
</evidence>
<name>A0A195BQH3_9HYME</name>
<dbReference type="EMBL" id="KQ976423">
    <property type="protein sequence ID" value="KYM88843.1"/>
    <property type="molecule type" value="Genomic_DNA"/>
</dbReference>
<proteinExistence type="predicted"/>
<keyword evidence="2" id="KW-1185">Reference proteome</keyword>